<proteinExistence type="predicted"/>
<evidence type="ECO:0000256" key="1">
    <source>
        <dbReference type="ARBA" id="ARBA00004370"/>
    </source>
</evidence>
<organism evidence="7 8">
    <name type="scientific">Mucuna pruriens</name>
    <name type="common">Velvet bean</name>
    <name type="synonym">Dolichos pruriens</name>
    <dbReference type="NCBI Taxonomy" id="157652"/>
    <lineage>
        <taxon>Eukaryota</taxon>
        <taxon>Viridiplantae</taxon>
        <taxon>Streptophyta</taxon>
        <taxon>Embryophyta</taxon>
        <taxon>Tracheophyta</taxon>
        <taxon>Spermatophyta</taxon>
        <taxon>Magnoliopsida</taxon>
        <taxon>eudicotyledons</taxon>
        <taxon>Gunneridae</taxon>
        <taxon>Pentapetalae</taxon>
        <taxon>rosids</taxon>
        <taxon>fabids</taxon>
        <taxon>Fabales</taxon>
        <taxon>Fabaceae</taxon>
        <taxon>Papilionoideae</taxon>
        <taxon>50 kb inversion clade</taxon>
        <taxon>NPAAA clade</taxon>
        <taxon>indigoferoid/millettioid clade</taxon>
        <taxon>Phaseoleae</taxon>
        <taxon>Mucuna</taxon>
    </lineage>
</organism>
<evidence type="ECO:0000313" key="7">
    <source>
        <dbReference type="EMBL" id="RDY00532.1"/>
    </source>
</evidence>
<evidence type="ECO:0000256" key="6">
    <source>
        <dbReference type="ARBA" id="ARBA00023310"/>
    </source>
</evidence>
<dbReference type="InterPro" id="IPR000711">
    <property type="entry name" value="ATPase_OSCP/dsu"/>
</dbReference>
<evidence type="ECO:0000256" key="5">
    <source>
        <dbReference type="ARBA" id="ARBA00023136"/>
    </source>
</evidence>
<keyword evidence="3" id="KW-0375">Hydrogen ion transport</keyword>
<dbReference type="Proteomes" id="UP000257109">
    <property type="component" value="Unassembled WGS sequence"/>
</dbReference>
<comment type="subcellular location">
    <subcellularLocation>
        <location evidence="1">Membrane</location>
    </subcellularLocation>
</comment>
<evidence type="ECO:0000256" key="4">
    <source>
        <dbReference type="ARBA" id="ARBA00023065"/>
    </source>
</evidence>
<evidence type="ECO:0000256" key="3">
    <source>
        <dbReference type="ARBA" id="ARBA00022781"/>
    </source>
</evidence>
<reference evidence="7" key="1">
    <citation type="submission" date="2018-05" db="EMBL/GenBank/DDBJ databases">
        <title>Draft genome of Mucuna pruriens seed.</title>
        <authorList>
            <person name="Nnadi N.E."/>
            <person name="Vos R."/>
            <person name="Hasami M.H."/>
            <person name="Devisetty U.K."/>
            <person name="Aguiy J.C."/>
        </authorList>
    </citation>
    <scope>NUCLEOTIDE SEQUENCE [LARGE SCALE GENOMIC DNA]</scope>
    <source>
        <strain evidence="7">JCA_2017</strain>
    </source>
</reference>
<dbReference type="STRING" id="157652.A0A371HCN3"/>
<sequence>MDRWSSIRASRNYASVPRQKDSKVKHLMAPPINTSVTNLVIVAENGRLKNIDTIAKRFAELAMAYKGEVKATVTTVVIEPSILGSLLLVFSQKVFHMFIMTKAQQIERSSKSFCWMDTAQSGWLRLSLGLSLKVYRGVWAPRGRVLAKTLKVK</sequence>
<evidence type="ECO:0000313" key="8">
    <source>
        <dbReference type="Proteomes" id="UP000257109"/>
    </source>
</evidence>
<evidence type="ECO:0000256" key="2">
    <source>
        <dbReference type="ARBA" id="ARBA00022448"/>
    </source>
</evidence>
<dbReference type="Pfam" id="PF00213">
    <property type="entry name" value="OSCP"/>
    <property type="match status" value="1"/>
</dbReference>
<protein>
    <submittedName>
        <fullName evidence="7">Uncharacterized protein</fullName>
    </submittedName>
</protein>
<keyword evidence="8" id="KW-1185">Reference proteome</keyword>
<dbReference type="EMBL" id="QJKJ01002968">
    <property type="protein sequence ID" value="RDY00532.1"/>
    <property type="molecule type" value="Genomic_DNA"/>
</dbReference>
<feature type="non-terminal residue" evidence="7">
    <location>
        <position position="1"/>
    </location>
</feature>
<dbReference type="GO" id="GO:0016020">
    <property type="term" value="C:membrane"/>
    <property type="evidence" value="ECO:0007669"/>
    <property type="project" value="UniProtKB-SubCell"/>
</dbReference>
<keyword evidence="5" id="KW-0472">Membrane</keyword>
<keyword evidence="2" id="KW-0813">Transport</keyword>
<dbReference type="GO" id="GO:0046933">
    <property type="term" value="F:proton-transporting ATP synthase activity, rotational mechanism"/>
    <property type="evidence" value="ECO:0007669"/>
    <property type="project" value="InterPro"/>
</dbReference>
<name>A0A371HCN3_MUCPR</name>
<accession>A0A371HCN3</accession>
<gene>
    <name evidence="7" type="ORF">CR513_16281</name>
</gene>
<keyword evidence="6" id="KW-0066">ATP synthesis</keyword>
<dbReference type="OrthoDB" id="1262810at2759"/>
<keyword evidence="4" id="KW-0406">Ion transport</keyword>
<comment type="caution">
    <text evidence="7">The sequence shown here is derived from an EMBL/GenBank/DDBJ whole genome shotgun (WGS) entry which is preliminary data.</text>
</comment>
<dbReference type="AlphaFoldDB" id="A0A371HCN3"/>